<dbReference type="OrthoDB" id="6339452at2759"/>
<evidence type="ECO:0000256" key="2">
    <source>
        <dbReference type="ARBA" id="ARBA00022525"/>
    </source>
</evidence>
<dbReference type="PRINTS" id="PR00722">
    <property type="entry name" value="CHYMOTRYPSIN"/>
</dbReference>
<dbReference type="PANTHER" id="PTHR24252:SF7">
    <property type="entry name" value="HYALIN"/>
    <property type="match status" value="1"/>
</dbReference>
<dbReference type="FunFam" id="2.40.10.10:FF:000015">
    <property type="entry name" value="Atrial natriuretic peptide-converting enzyme"/>
    <property type="match status" value="1"/>
</dbReference>
<evidence type="ECO:0000256" key="1">
    <source>
        <dbReference type="ARBA" id="ARBA00004613"/>
    </source>
</evidence>
<evidence type="ECO:0000256" key="7">
    <source>
        <dbReference type="RuleBase" id="RU363034"/>
    </source>
</evidence>
<accession>A0A0T6B0Y1</accession>
<feature type="chain" id="PRO_5006668271" evidence="8">
    <location>
        <begin position="24"/>
        <end position="418"/>
    </location>
</feature>
<keyword evidence="5 7" id="KW-0720">Serine protease</keyword>
<dbReference type="PROSITE" id="PS00134">
    <property type="entry name" value="TRYPSIN_HIS"/>
    <property type="match status" value="1"/>
</dbReference>
<evidence type="ECO:0000256" key="3">
    <source>
        <dbReference type="ARBA" id="ARBA00022670"/>
    </source>
</evidence>
<dbReference type="EMBL" id="LJIG01016363">
    <property type="protein sequence ID" value="KRT80827.1"/>
    <property type="molecule type" value="Genomic_DNA"/>
</dbReference>
<dbReference type="InterPro" id="IPR018114">
    <property type="entry name" value="TRYPSIN_HIS"/>
</dbReference>
<evidence type="ECO:0000256" key="8">
    <source>
        <dbReference type="SAM" id="SignalP"/>
    </source>
</evidence>
<dbReference type="AlphaFoldDB" id="A0A0T6B0Y1"/>
<dbReference type="CDD" id="cd00190">
    <property type="entry name" value="Tryp_SPc"/>
    <property type="match status" value="1"/>
</dbReference>
<gene>
    <name evidence="10" type="ORF">AMK59_6157</name>
</gene>
<dbReference type="InterPro" id="IPR033116">
    <property type="entry name" value="TRYPSIN_SER"/>
</dbReference>
<dbReference type="GO" id="GO:0005576">
    <property type="term" value="C:extracellular region"/>
    <property type="evidence" value="ECO:0007669"/>
    <property type="project" value="UniProtKB-SubCell"/>
</dbReference>
<proteinExistence type="predicted"/>
<keyword evidence="8" id="KW-0732">Signal</keyword>
<dbReference type="PROSITE" id="PS00135">
    <property type="entry name" value="TRYPSIN_SER"/>
    <property type="match status" value="1"/>
</dbReference>
<dbReference type="GO" id="GO:0004252">
    <property type="term" value="F:serine-type endopeptidase activity"/>
    <property type="evidence" value="ECO:0007669"/>
    <property type="project" value="InterPro"/>
</dbReference>
<dbReference type="SUPFAM" id="SSF50494">
    <property type="entry name" value="Trypsin-like serine proteases"/>
    <property type="match status" value="1"/>
</dbReference>
<dbReference type="PROSITE" id="PS50240">
    <property type="entry name" value="TRYPSIN_DOM"/>
    <property type="match status" value="1"/>
</dbReference>
<protein>
    <submittedName>
        <fullName evidence="10">Trypsin</fullName>
    </submittedName>
</protein>
<feature type="domain" description="Peptidase S1" evidence="9">
    <location>
        <begin position="168"/>
        <end position="414"/>
    </location>
</feature>
<keyword evidence="6" id="KW-1015">Disulfide bond</keyword>
<sequence length="418" mass="46600">MEGVQVMWGTILLVALVSEAVYGNRGRSSFCPLPGGRRGLCVEPERCALPVHLRYFGNYWRRRGVRSFCRLSRRKNSRYLVCCLRVTNRYNEDSSEERETPVWTPPDNDSVIWNGTEWIEDEVNSQEVSENIVVMDPTYQTKCMEYTQVAANVNNQPSDGGLIFTPMIVGGIKTAPKEFPHMALLGFGTEDNISWRCGGTLISERFVMTAAHCLYTQDLGDIAFARLGDLQISTQSDDARVQQFRIVQRFRHPANNPLSHYNDIALLELDRPVTFTKYVRPACLPSEEDLTNAQLIATGWGAMEYGGRTSDDLMKVDLKYYPTAQCQQVFPPQVRLENGIDGDSQICAGGAANQSQDTCQGDSGGPLQIKTANSPAMYEVVGITSFGRGCGIINTPAVYTKVAHFVPWIEQVVWPNGV</sequence>
<evidence type="ECO:0000256" key="4">
    <source>
        <dbReference type="ARBA" id="ARBA00022801"/>
    </source>
</evidence>
<dbReference type="Pfam" id="PF00089">
    <property type="entry name" value="Trypsin"/>
    <property type="match status" value="1"/>
</dbReference>
<dbReference type="InterPro" id="IPR001314">
    <property type="entry name" value="Peptidase_S1A"/>
</dbReference>
<dbReference type="Proteomes" id="UP000051574">
    <property type="component" value="Unassembled WGS sequence"/>
</dbReference>
<evidence type="ECO:0000256" key="6">
    <source>
        <dbReference type="ARBA" id="ARBA00023157"/>
    </source>
</evidence>
<comment type="subcellular location">
    <subcellularLocation>
        <location evidence="1">Secreted</location>
    </subcellularLocation>
</comment>
<keyword evidence="11" id="KW-1185">Reference proteome</keyword>
<evidence type="ECO:0000313" key="10">
    <source>
        <dbReference type="EMBL" id="KRT80827.1"/>
    </source>
</evidence>
<evidence type="ECO:0000313" key="11">
    <source>
        <dbReference type="Proteomes" id="UP000051574"/>
    </source>
</evidence>
<keyword evidence="3 7" id="KW-0645">Protease</keyword>
<organism evidence="10 11">
    <name type="scientific">Oryctes borbonicus</name>
    <dbReference type="NCBI Taxonomy" id="1629725"/>
    <lineage>
        <taxon>Eukaryota</taxon>
        <taxon>Metazoa</taxon>
        <taxon>Ecdysozoa</taxon>
        <taxon>Arthropoda</taxon>
        <taxon>Hexapoda</taxon>
        <taxon>Insecta</taxon>
        <taxon>Pterygota</taxon>
        <taxon>Neoptera</taxon>
        <taxon>Endopterygota</taxon>
        <taxon>Coleoptera</taxon>
        <taxon>Polyphaga</taxon>
        <taxon>Scarabaeiformia</taxon>
        <taxon>Scarabaeidae</taxon>
        <taxon>Dynastinae</taxon>
        <taxon>Oryctes</taxon>
    </lineage>
</organism>
<keyword evidence="2" id="KW-0964">Secreted</keyword>
<dbReference type="Gene3D" id="2.40.10.10">
    <property type="entry name" value="Trypsin-like serine proteases"/>
    <property type="match status" value="1"/>
</dbReference>
<comment type="caution">
    <text evidence="10">The sequence shown here is derived from an EMBL/GenBank/DDBJ whole genome shotgun (WGS) entry which is preliminary data.</text>
</comment>
<dbReference type="InterPro" id="IPR009003">
    <property type="entry name" value="Peptidase_S1_PA"/>
</dbReference>
<evidence type="ECO:0000259" key="9">
    <source>
        <dbReference type="PROSITE" id="PS50240"/>
    </source>
</evidence>
<dbReference type="SMART" id="SM00020">
    <property type="entry name" value="Tryp_SPc"/>
    <property type="match status" value="1"/>
</dbReference>
<reference evidence="10 11" key="1">
    <citation type="submission" date="2015-09" db="EMBL/GenBank/DDBJ databases">
        <title>Draft genome of the scarab beetle Oryctes borbonicus.</title>
        <authorList>
            <person name="Meyer J.M."/>
            <person name="Markov G.V."/>
            <person name="Baskaran P."/>
            <person name="Herrmann M."/>
            <person name="Sommer R.J."/>
            <person name="Roedelsperger C."/>
        </authorList>
    </citation>
    <scope>NUCLEOTIDE SEQUENCE [LARGE SCALE GENOMIC DNA]</scope>
    <source>
        <strain evidence="10">OB123</strain>
        <tissue evidence="10">Whole animal</tissue>
    </source>
</reference>
<evidence type="ECO:0000256" key="5">
    <source>
        <dbReference type="ARBA" id="ARBA00022825"/>
    </source>
</evidence>
<dbReference type="GO" id="GO:0006508">
    <property type="term" value="P:proteolysis"/>
    <property type="evidence" value="ECO:0007669"/>
    <property type="project" value="UniProtKB-KW"/>
</dbReference>
<dbReference type="InterPro" id="IPR001254">
    <property type="entry name" value="Trypsin_dom"/>
</dbReference>
<name>A0A0T6B0Y1_9SCAR</name>
<dbReference type="InterPro" id="IPR043504">
    <property type="entry name" value="Peptidase_S1_PA_chymotrypsin"/>
</dbReference>
<keyword evidence="4 7" id="KW-0378">Hydrolase</keyword>
<feature type="signal peptide" evidence="8">
    <location>
        <begin position="1"/>
        <end position="23"/>
    </location>
</feature>
<dbReference type="PANTHER" id="PTHR24252">
    <property type="entry name" value="ACROSIN-RELATED"/>
    <property type="match status" value="1"/>
</dbReference>